<evidence type="ECO:0000313" key="5">
    <source>
        <dbReference type="Proteomes" id="UP000800235"/>
    </source>
</evidence>
<feature type="domain" description="DUF7029" evidence="2">
    <location>
        <begin position="89"/>
        <end position="184"/>
    </location>
</feature>
<protein>
    <submittedName>
        <fullName evidence="4">Uncharacterized protein</fullName>
    </submittedName>
</protein>
<feature type="domain" description="DUF7223" evidence="3">
    <location>
        <begin position="346"/>
        <end position="512"/>
    </location>
</feature>
<dbReference type="Pfam" id="PF22974">
    <property type="entry name" value="DUF7029"/>
    <property type="match status" value="1"/>
</dbReference>
<evidence type="ECO:0000259" key="2">
    <source>
        <dbReference type="Pfam" id="PF22974"/>
    </source>
</evidence>
<name>A0A9P4P2D7_9PEZI</name>
<dbReference type="EMBL" id="MU007011">
    <property type="protein sequence ID" value="KAF2436007.1"/>
    <property type="molecule type" value="Genomic_DNA"/>
</dbReference>
<keyword evidence="5" id="KW-1185">Reference proteome</keyword>
<keyword evidence="1" id="KW-0732">Signal</keyword>
<organism evidence="4 5">
    <name type="scientific">Tothia fuscella</name>
    <dbReference type="NCBI Taxonomy" id="1048955"/>
    <lineage>
        <taxon>Eukaryota</taxon>
        <taxon>Fungi</taxon>
        <taxon>Dikarya</taxon>
        <taxon>Ascomycota</taxon>
        <taxon>Pezizomycotina</taxon>
        <taxon>Dothideomycetes</taxon>
        <taxon>Pleosporomycetidae</taxon>
        <taxon>Venturiales</taxon>
        <taxon>Cylindrosympodiaceae</taxon>
        <taxon>Tothia</taxon>
    </lineage>
</organism>
<reference evidence="4" key="1">
    <citation type="journal article" date="2020" name="Stud. Mycol.">
        <title>101 Dothideomycetes genomes: a test case for predicting lifestyles and emergence of pathogens.</title>
        <authorList>
            <person name="Haridas S."/>
            <person name="Albert R."/>
            <person name="Binder M."/>
            <person name="Bloem J."/>
            <person name="Labutti K."/>
            <person name="Salamov A."/>
            <person name="Andreopoulos B."/>
            <person name="Baker S."/>
            <person name="Barry K."/>
            <person name="Bills G."/>
            <person name="Bluhm B."/>
            <person name="Cannon C."/>
            <person name="Castanera R."/>
            <person name="Culley D."/>
            <person name="Daum C."/>
            <person name="Ezra D."/>
            <person name="Gonzalez J."/>
            <person name="Henrissat B."/>
            <person name="Kuo A."/>
            <person name="Liang C."/>
            <person name="Lipzen A."/>
            <person name="Lutzoni F."/>
            <person name="Magnuson J."/>
            <person name="Mondo S."/>
            <person name="Nolan M."/>
            <person name="Ohm R."/>
            <person name="Pangilinan J."/>
            <person name="Park H.-J."/>
            <person name="Ramirez L."/>
            <person name="Alfaro M."/>
            <person name="Sun H."/>
            <person name="Tritt A."/>
            <person name="Yoshinaga Y."/>
            <person name="Zwiers L.-H."/>
            <person name="Turgeon B."/>
            <person name="Goodwin S."/>
            <person name="Spatafora J."/>
            <person name="Crous P."/>
            <person name="Grigoriev I."/>
        </authorList>
    </citation>
    <scope>NUCLEOTIDE SEQUENCE</scope>
    <source>
        <strain evidence="4">CBS 130266</strain>
    </source>
</reference>
<proteinExistence type="predicted"/>
<dbReference type="InterPro" id="IPR055647">
    <property type="entry name" value="DUF7223"/>
</dbReference>
<dbReference type="AlphaFoldDB" id="A0A9P4P2D7"/>
<sequence>MLSLYLLSAFLTALITAVSDAATGPIAVPVITPHTENSLTLYPAVHWTKDTVDLRNLDPAWENRLYYTNSGLQTSPQVQHVFSDINTTFAFQAVVLEYSTYIQNVRCTPEGLEVVFADSRSFHYAARSWTSFQEIAFITNANRCNASCPGQLTYWLSTAIWCDEFGLVIHIVNKALIISEVYREVTMSWGTWVPSRPHSVLQTCGFPPNSEISGLSTAPCGPQFDKFLDEAIGYIHNVPVADFVAIFCPGLKSEPGNSLSKRGILELFQPGIAAIESVVQEGLDAVTANLKSKVLAAESIPIVPVPSINFDVPINIVPPFLDESPFGNNSFLLFEEEYEYDDIEPKIALFCVDCSVQGDIHVSGAASFSVWPPRLHSGTLSMNGSLSTTLSLGIVASVAREKILTKAIGSIGVPALSIPNFFTVGPFVTLEGEFAIRIEAGAAVQAGAIVETPSFLATLDLVDTSRSNYFGVDPQLTPILSIQSSVEGSISFAMPLNIGFGIAIEAIGFHKSIALVERPSITASLTLTKYVSLLGTPNDSIECPNGISAGLNFENEISVNVLDQKEFQLLTKTLPILTPFCFPSSNKIRRLLRDTTFLESFSGAQGSWGYAQVHGAALPPCLPSYTPITSSLSPSTRCRSVVNISSTTPTTDTPTLPTVSPSDVETFMFVPINDSSGNYSLTISSKGTCLAIRHDTQATQFSALNNGAVVVGDASENPLYYYNSTMDKYGVSRLRSADVNHLPWTSRLVFLVALDVPVTNGSSPNGLYLALDTQGNWFFPIVCQYTDGQGLDSTVYIVKDIDQGKNMLESPEVRYTVTGGIVKQCTFVSWMSIGKGVR</sequence>
<feature type="chain" id="PRO_5040144022" evidence="1">
    <location>
        <begin position="22"/>
        <end position="838"/>
    </location>
</feature>
<dbReference type="Proteomes" id="UP000800235">
    <property type="component" value="Unassembled WGS sequence"/>
</dbReference>
<dbReference type="OrthoDB" id="3791787at2759"/>
<accession>A0A9P4P2D7</accession>
<dbReference type="Pfam" id="PF23865">
    <property type="entry name" value="DUF7223"/>
    <property type="match status" value="1"/>
</dbReference>
<comment type="caution">
    <text evidence="4">The sequence shown here is derived from an EMBL/GenBank/DDBJ whole genome shotgun (WGS) entry which is preliminary data.</text>
</comment>
<gene>
    <name evidence="4" type="ORF">EJ08DRAFT_691901</name>
</gene>
<feature type="signal peptide" evidence="1">
    <location>
        <begin position="1"/>
        <end position="21"/>
    </location>
</feature>
<evidence type="ECO:0000256" key="1">
    <source>
        <dbReference type="SAM" id="SignalP"/>
    </source>
</evidence>
<evidence type="ECO:0000313" key="4">
    <source>
        <dbReference type="EMBL" id="KAF2436007.1"/>
    </source>
</evidence>
<dbReference type="InterPro" id="IPR054293">
    <property type="entry name" value="DUF7029"/>
</dbReference>
<evidence type="ECO:0000259" key="3">
    <source>
        <dbReference type="Pfam" id="PF23865"/>
    </source>
</evidence>